<dbReference type="RefSeq" id="WP_122172110.1">
    <property type="nucleotide sequence ID" value="NZ_LR025743.1"/>
</dbReference>
<protein>
    <submittedName>
        <fullName evidence="3">Uncharacterized secreted protein,Spore Coat Protein U domain</fullName>
    </submittedName>
</protein>
<dbReference type="Pfam" id="PF05229">
    <property type="entry name" value="SCPU"/>
    <property type="match status" value="2"/>
</dbReference>
<evidence type="ECO:0000313" key="4">
    <source>
        <dbReference type="Proteomes" id="UP000268684"/>
    </source>
</evidence>
<feature type="signal peptide" evidence="1">
    <location>
        <begin position="1"/>
        <end position="27"/>
    </location>
</feature>
<dbReference type="PANTHER" id="PTHR37089:SF1">
    <property type="entry name" value="MEMBRANE PROTEIN"/>
    <property type="match status" value="1"/>
</dbReference>
<name>A0AAJ5ND77_9BURK</name>
<proteinExistence type="predicted"/>
<evidence type="ECO:0000259" key="2">
    <source>
        <dbReference type="Pfam" id="PF05229"/>
    </source>
</evidence>
<reference evidence="3 4" key="1">
    <citation type="submission" date="2017-11" db="EMBL/GenBank/DDBJ databases">
        <authorList>
            <person name="Seth-Smith MB H."/>
        </authorList>
    </citation>
    <scope>NUCLEOTIDE SEQUENCE [LARGE SCALE GENOMIC DNA]</scope>
    <source>
        <strain evidence="3">E</strain>
    </source>
</reference>
<evidence type="ECO:0000313" key="3">
    <source>
        <dbReference type="EMBL" id="VBB16319.1"/>
    </source>
</evidence>
<feature type="domain" description="Spore coat protein U/FanG" evidence="2">
    <location>
        <begin position="186"/>
        <end position="317"/>
    </location>
</feature>
<evidence type="ECO:0000256" key="1">
    <source>
        <dbReference type="SAM" id="SignalP"/>
    </source>
</evidence>
<dbReference type="AlphaFoldDB" id="A0AAJ5ND77"/>
<dbReference type="GeneID" id="71058938"/>
<keyword evidence="1" id="KW-0732">Signal</keyword>
<dbReference type="InterPro" id="IPR053167">
    <property type="entry name" value="Spore_coat_component"/>
</dbReference>
<dbReference type="PANTHER" id="PTHR37089">
    <property type="entry name" value="PROTEIN U-RELATED"/>
    <property type="match status" value="1"/>
</dbReference>
<keyword evidence="3" id="KW-0946">Virion</keyword>
<accession>A0AAJ5ND77</accession>
<dbReference type="SMART" id="SM00972">
    <property type="entry name" value="SCPU"/>
    <property type="match status" value="2"/>
</dbReference>
<keyword evidence="4" id="KW-1185">Reference proteome</keyword>
<sequence length="321" mass="32946">MRSFLGFIRRAAIAVLVAMIAPTSAHADCVANNPAPAAFGSVTSLNLASQQQSTSSPSAGLSCGGALLAFLVNGNMINGTISSASGGKLTGTTGDAIAYSMFADKDYSKSLNFGQLYNWADTQFMSFLGLGGGSNVALPLFFRTAPGSNVAAGTYTDTLTIAWNWHVCGGAGIGSFCLGWNDGQNTVTFPVTLTVTNDCTIVAPDANFGSAPTVSSFAPVSGSLSLICTKGMTYTVGLSPGNHAAANGRRQMTSGTNVLQYDIYAASSGTVWGQATNRVGSGGSADGTSVKTFPYVARIYSDQSTPPVGTYTDSVIVDVRY</sequence>
<feature type="domain" description="Spore coat protein U/FanG" evidence="2">
    <location>
        <begin position="23"/>
        <end position="161"/>
    </location>
</feature>
<organism evidence="3 4">
    <name type="scientific">Burkholderia stabilis</name>
    <dbReference type="NCBI Taxonomy" id="95485"/>
    <lineage>
        <taxon>Bacteria</taxon>
        <taxon>Pseudomonadati</taxon>
        <taxon>Pseudomonadota</taxon>
        <taxon>Betaproteobacteria</taxon>
        <taxon>Burkholderiales</taxon>
        <taxon>Burkholderiaceae</taxon>
        <taxon>Burkholderia</taxon>
        <taxon>Burkholderia cepacia complex</taxon>
    </lineage>
</organism>
<gene>
    <name evidence="3" type="ORF">BSTAB16_6522</name>
</gene>
<dbReference type="Proteomes" id="UP000268684">
    <property type="component" value="Chromosome II"/>
</dbReference>
<dbReference type="EMBL" id="LR025743">
    <property type="protein sequence ID" value="VBB16319.1"/>
    <property type="molecule type" value="Genomic_DNA"/>
</dbReference>
<keyword evidence="3" id="KW-0167">Capsid protein</keyword>
<feature type="chain" id="PRO_5042523647" evidence="1">
    <location>
        <begin position="28"/>
        <end position="321"/>
    </location>
</feature>
<dbReference type="InterPro" id="IPR007893">
    <property type="entry name" value="Spore_coat_U/FanG"/>
</dbReference>